<evidence type="ECO:0000259" key="2">
    <source>
        <dbReference type="Pfam" id="PF23749"/>
    </source>
</evidence>
<dbReference type="OrthoDB" id="3925024at2759"/>
<name>A0A9P4JMB9_9PLEO</name>
<feature type="compositionally biased region" description="Basic and acidic residues" evidence="1">
    <location>
        <begin position="533"/>
        <end position="547"/>
    </location>
</feature>
<feature type="compositionally biased region" description="Polar residues" evidence="1">
    <location>
        <begin position="90"/>
        <end position="99"/>
    </location>
</feature>
<feature type="compositionally biased region" description="Low complexity" evidence="1">
    <location>
        <begin position="767"/>
        <end position="780"/>
    </location>
</feature>
<dbReference type="Proteomes" id="UP000799536">
    <property type="component" value="Unassembled WGS sequence"/>
</dbReference>
<feature type="region of interest" description="Disordered" evidence="1">
    <location>
        <begin position="533"/>
        <end position="581"/>
    </location>
</feature>
<feature type="compositionally biased region" description="Low complexity" evidence="1">
    <location>
        <begin position="57"/>
        <end position="84"/>
    </location>
</feature>
<dbReference type="InterPro" id="IPR055589">
    <property type="entry name" value="DUF7165"/>
</dbReference>
<feature type="region of interest" description="Disordered" evidence="1">
    <location>
        <begin position="815"/>
        <end position="885"/>
    </location>
</feature>
<feature type="domain" description="DUF7165" evidence="2">
    <location>
        <begin position="101"/>
        <end position="414"/>
    </location>
</feature>
<proteinExistence type="predicted"/>
<dbReference type="AlphaFoldDB" id="A0A9P4JMB9"/>
<feature type="compositionally biased region" description="Polar residues" evidence="1">
    <location>
        <begin position="37"/>
        <end position="56"/>
    </location>
</feature>
<dbReference type="Pfam" id="PF23749">
    <property type="entry name" value="DUF7165"/>
    <property type="match status" value="1"/>
</dbReference>
<gene>
    <name evidence="3" type="ORF">GQ43DRAFT_480213</name>
</gene>
<dbReference type="SUPFAM" id="SSF82171">
    <property type="entry name" value="DPP6 N-terminal domain-like"/>
    <property type="match status" value="1"/>
</dbReference>
<keyword evidence="4" id="KW-1185">Reference proteome</keyword>
<feature type="compositionally biased region" description="Polar residues" evidence="1">
    <location>
        <begin position="666"/>
        <end position="686"/>
    </location>
</feature>
<feature type="compositionally biased region" description="Basic and acidic residues" evidence="1">
    <location>
        <begin position="1"/>
        <end position="36"/>
    </location>
</feature>
<dbReference type="Gene3D" id="2.130.10.10">
    <property type="entry name" value="YVTN repeat-like/Quinoprotein amine dehydrogenase"/>
    <property type="match status" value="1"/>
</dbReference>
<protein>
    <recommendedName>
        <fullName evidence="2">DUF7165 domain-containing protein</fullName>
    </recommendedName>
</protein>
<organism evidence="3 4">
    <name type="scientific">Delitschia confertaspora ATCC 74209</name>
    <dbReference type="NCBI Taxonomy" id="1513339"/>
    <lineage>
        <taxon>Eukaryota</taxon>
        <taxon>Fungi</taxon>
        <taxon>Dikarya</taxon>
        <taxon>Ascomycota</taxon>
        <taxon>Pezizomycotina</taxon>
        <taxon>Dothideomycetes</taxon>
        <taxon>Pleosporomycetidae</taxon>
        <taxon>Pleosporales</taxon>
        <taxon>Delitschiaceae</taxon>
        <taxon>Delitschia</taxon>
    </lineage>
</organism>
<comment type="caution">
    <text evidence="3">The sequence shown here is derived from an EMBL/GenBank/DDBJ whole genome shotgun (WGS) entry which is preliminary data.</text>
</comment>
<feature type="compositionally biased region" description="Polar residues" evidence="1">
    <location>
        <begin position="823"/>
        <end position="837"/>
    </location>
</feature>
<feature type="region of interest" description="Disordered" evidence="1">
    <location>
        <begin position="727"/>
        <end position="790"/>
    </location>
</feature>
<feature type="region of interest" description="Disordered" evidence="1">
    <location>
        <begin position="1"/>
        <end position="99"/>
    </location>
</feature>
<feature type="region of interest" description="Disordered" evidence="1">
    <location>
        <begin position="643"/>
        <end position="713"/>
    </location>
</feature>
<reference evidence="3" key="1">
    <citation type="journal article" date="2020" name="Stud. Mycol.">
        <title>101 Dothideomycetes genomes: a test case for predicting lifestyles and emergence of pathogens.</title>
        <authorList>
            <person name="Haridas S."/>
            <person name="Albert R."/>
            <person name="Binder M."/>
            <person name="Bloem J."/>
            <person name="Labutti K."/>
            <person name="Salamov A."/>
            <person name="Andreopoulos B."/>
            <person name="Baker S."/>
            <person name="Barry K."/>
            <person name="Bills G."/>
            <person name="Bluhm B."/>
            <person name="Cannon C."/>
            <person name="Castanera R."/>
            <person name="Culley D."/>
            <person name="Daum C."/>
            <person name="Ezra D."/>
            <person name="Gonzalez J."/>
            <person name="Henrissat B."/>
            <person name="Kuo A."/>
            <person name="Liang C."/>
            <person name="Lipzen A."/>
            <person name="Lutzoni F."/>
            <person name="Magnuson J."/>
            <person name="Mondo S."/>
            <person name="Nolan M."/>
            <person name="Ohm R."/>
            <person name="Pangilinan J."/>
            <person name="Park H.-J."/>
            <person name="Ramirez L."/>
            <person name="Alfaro M."/>
            <person name="Sun H."/>
            <person name="Tritt A."/>
            <person name="Yoshinaga Y."/>
            <person name="Zwiers L.-H."/>
            <person name="Turgeon B."/>
            <person name="Goodwin S."/>
            <person name="Spatafora J."/>
            <person name="Crous P."/>
            <person name="Grigoriev I."/>
        </authorList>
    </citation>
    <scope>NUCLEOTIDE SEQUENCE</scope>
    <source>
        <strain evidence="3">ATCC 74209</strain>
    </source>
</reference>
<feature type="compositionally biased region" description="Basic and acidic residues" evidence="1">
    <location>
        <begin position="563"/>
        <end position="572"/>
    </location>
</feature>
<evidence type="ECO:0000313" key="3">
    <source>
        <dbReference type="EMBL" id="KAF2202051.1"/>
    </source>
</evidence>
<evidence type="ECO:0000313" key="4">
    <source>
        <dbReference type="Proteomes" id="UP000799536"/>
    </source>
</evidence>
<dbReference type="EMBL" id="ML993951">
    <property type="protein sequence ID" value="KAF2202051.1"/>
    <property type="molecule type" value="Genomic_DNA"/>
</dbReference>
<dbReference type="InterPro" id="IPR015943">
    <property type="entry name" value="WD40/YVTN_repeat-like_dom_sf"/>
</dbReference>
<sequence length="951" mass="103834">MRGRELAQEHRERLAIRTGSRQKDKDGVAKETDTALRRTSSNSIATSAEEQTNTHLSASSAGESSGLSSSVFSARSTARTSTSTMPSGEETANTSSLHPQPTITVLDLVSNSASASALPDGFDFSVSRKGTFIAVSSSRNIWLINAAMLPRLFTRTLEIRRKPIALDIMDDGSLLAVLSKPTQVDLYKLTGQSQGGIERHRTFMLENEAHTLAICPNGLVLATGHQYGIEIFSLGRTASESLRRTVACTPMDNLEFSDNGRTLLCTGSTKRTEGSTLFSINDSFDVPFTEDGIPIQQDVDKAWTTQILFPDKASIASQATLLPTTGQVNELFAYNSDEHIWGIYDLVDQAFTNQKAFLPEECHSSVDSLGETLPAVSLKAEYVALGLGARNTKLWVYCLGDNRFKEASKQEKDDESPNLDSFFSLPMPHGDGLLHQELAILRWVKVDDSPDVERLIAVGNVTVVSDRTLSTEAPALAQTSTGVVVIMDFDNKSWDKEASIPLKIIYDLDSILPGERLPEEDIGFEREVELERHRTVAQRRAAERADGGRSSGSGPIRSQTTAGRDRASDRHSSFPADEDDLGGEEVQAMLEAPYDNTQPRSHISLTRAATVAAVAPANRRHLRALPFRPLEYRRADGLREIPHESDADNWVPPPPPYTPKVDPTTSLPFSQTSTNPSAPVSSTNPSMFRRPPSRIQPGPSNSRSSAIPPIPPLPTVIAATSPYAVPSTAFSHSTSDLPLPSTRPSLLHPSTYPSPLPWDRRRSDTISPRASVLSASSSHAYPPSNDQPTYRESVAVARTRTHHSYHPTMATAHHTVFNPPFHSHSQASASVSGQPSFGNPFANLRRGSAPVVSSHGRRPQTSQGRYGDEDRRPEPDLLGQTPNIDPSRISVPKYFIVVVTGAEKGLGYDIALSFAKGRSEWHSPSHLEHNQISTPLEEKIKKMNYGIEILS</sequence>
<feature type="compositionally biased region" description="Basic and acidic residues" evidence="1">
    <location>
        <begin position="866"/>
        <end position="875"/>
    </location>
</feature>
<accession>A0A9P4JMB9</accession>
<evidence type="ECO:0000256" key="1">
    <source>
        <dbReference type="SAM" id="MobiDB-lite"/>
    </source>
</evidence>